<dbReference type="KEGG" id="adl:AURDEDRAFT_130316"/>
<keyword evidence="3" id="KW-0862">Zinc</keyword>
<comment type="similarity">
    <text evidence="1">Belongs to the Gfa family.</text>
</comment>
<protein>
    <recommendedName>
        <fullName evidence="4">CENP-V/GFA domain-containing protein</fullName>
    </recommendedName>
</protein>
<dbReference type="AlphaFoldDB" id="J0LFA4"/>
<dbReference type="PROSITE" id="PS51891">
    <property type="entry name" value="CENP_V_GFA"/>
    <property type="match status" value="1"/>
</dbReference>
<dbReference type="Proteomes" id="UP000006514">
    <property type="component" value="Unassembled WGS sequence"/>
</dbReference>
<evidence type="ECO:0000259" key="4">
    <source>
        <dbReference type="PROSITE" id="PS51891"/>
    </source>
</evidence>
<organism evidence="5 6">
    <name type="scientific">Auricularia subglabra (strain TFB-10046 / SS5)</name>
    <name type="common">White-rot fungus</name>
    <name type="synonym">Auricularia delicata (strain TFB10046)</name>
    <dbReference type="NCBI Taxonomy" id="717982"/>
    <lineage>
        <taxon>Eukaryota</taxon>
        <taxon>Fungi</taxon>
        <taxon>Dikarya</taxon>
        <taxon>Basidiomycota</taxon>
        <taxon>Agaricomycotina</taxon>
        <taxon>Agaricomycetes</taxon>
        <taxon>Auriculariales</taxon>
        <taxon>Auriculariaceae</taxon>
        <taxon>Auricularia</taxon>
    </lineage>
</organism>
<reference evidence="6" key="1">
    <citation type="journal article" date="2012" name="Science">
        <title>The Paleozoic origin of enzymatic lignin decomposition reconstructed from 31 fungal genomes.</title>
        <authorList>
            <person name="Floudas D."/>
            <person name="Binder M."/>
            <person name="Riley R."/>
            <person name="Barry K."/>
            <person name="Blanchette R.A."/>
            <person name="Henrissat B."/>
            <person name="Martinez A.T."/>
            <person name="Otillar R."/>
            <person name="Spatafora J.W."/>
            <person name="Yadav J.S."/>
            <person name="Aerts A."/>
            <person name="Benoit I."/>
            <person name="Boyd A."/>
            <person name="Carlson A."/>
            <person name="Copeland A."/>
            <person name="Coutinho P.M."/>
            <person name="de Vries R.P."/>
            <person name="Ferreira P."/>
            <person name="Findley K."/>
            <person name="Foster B."/>
            <person name="Gaskell J."/>
            <person name="Glotzer D."/>
            <person name="Gorecki P."/>
            <person name="Heitman J."/>
            <person name="Hesse C."/>
            <person name="Hori C."/>
            <person name="Igarashi K."/>
            <person name="Jurgens J.A."/>
            <person name="Kallen N."/>
            <person name="Kersten P."/>
            <person name="Kohler A."/>
            <person name="Kuees U."/>
            <person name="Kumar T.K.A."/>
            <person name="Kuo A."/>
            <person name="LaButti K."/>
            <person name="Larrondo L.F."/>
            <person name="Lindquist E."/>
            <person name="Ling A."/>
            <person name="Lombard V."/>
            <person name="Lucas S."/>
            <person name="Lundell T."/>
            <person name="Martin R."/>
            <person name="McLaughlin D.J."/>
            <person name="Morgenstern I."/>
            <person name="Morin E."/>
            <person name="Murat C."/>
            <person name="Nagy L.G."/>
            <person name="Nolan M."/>
            <person name="Ohm R.A."/>
            <person name="Patyshakuliyeva A."/>
            <person name="Rokas A."/>
            <person name="Ruiz-Duenas F.J."/>
            <person name="Sabat G."/>
            <person name="Salamov A."/>
            <person name="Samejima M."/>
            <person name="Schmutz J."/>
            <person name="Slot J.C."/>
            <person name="St John F."/>
            <person name="Stenlid J."/>
            <person name="Sun H."/>
            <person name="Sun S."/>
            <person name="Syed K."/>
            <person name="Tsang A."/>
            <person name="Wiebenga A."/>
            <person name="Young D."/>
            <person name="Pisabarro A."/>
            <person name="Eastwood D.C."/>
            <person name="Martin F."/>
            <person name="Cullen D."/>
            <person name="Grigoriev I.V."/>
            <person name="Hibbett D.S."/>
        </authorList>
    </citation>
    <scope>NUCLEOTIDE SEQUENCE [LARGE SCALE GENOMIC DNA]</scope>
    <source>
        <strain evidence="6">TFB10046</strain>
    </source>
</reference>
<dbReference type="OrthoDB" id="3264588at2759"/>
<dbReference type="Pfam" id="PF04828">
    <property type="entry name" value="GFA"/>
    <property type="match status" value="1"/>
</dbReference>
<dbReference type="eggNOG" id="ENOG502SU4T">
    <property type="taxonomic scope" value="Eukaryota"/>
</dbReference>
<evidence type="ECO:0000256" key="2">
    <source>
        <dbReference type="ARBA" id="ARBA00022723"/>
    </source>
</evidence>
<dbReference type="PANTHER" id="PTHR28620">
    <property type="entry name" value="CENTROMERE PROTEIN V"/>
    <property type="match status" value="1"/>
</dbReference>
<name>J0LFA4_AURST</name>
<dbReference type="InterPro" id="IPR011057">
    <property type="entry name" value="Mss4-like_sf"/>
</dbReference>
<dbReference type="SUPFAM" id="SSF51316">
    <property type="entry name" value="Mss4-like"/>
    <property type="match status" value="2"/>
</dbReference>
<keyword evidence="6" id="KW-1185">Reference proteome</keyword>
<dbReference type="EMBL" id="JH687874">
    <property type="protein sequence ID" value="EJD35951.1"/>
    <property type="molecule type" value="Genomic_DNA"/>
</dbReference>
<dbReference type="InParanoid" id="J0LFA4"/>
<dbReference type="InterPro" id="IPR052355">
    <property type="entry name" value="CENP-V-like"/>
</dbReference>
<evidence type="ECO:0000256" key="1">
    <source>
        <dbReference type="ARBA" id="ARBA00005495"/>
    </source>
</evidence>
<dbReference type="Gene3D" id="2.170.150.70">
    <property type="match status" value="1"/>
</dbReference>
<dbReference type="GO" id="GO:0046872">
    <property type="term" value="F:metal ion binding"/>
    <property type="evidence" value="ECO:0007669"/>
    <property type="project" value="UniProtKB-KW"/>
</dbReference>
<keyword evidence="2" id="KW-0479">Metal-binding</keyword>
<feature type="domain" description="CENP-V/GFA" evidence="4">
    <location>
        <begin position="23"/>
        <end position="134"/>
    </location>
</feature>
<proteinExistence type="inferred from homology"/>
<accession>J0LFA4</accession>
<evidence type="ECO:0000313" key="6">
    <source>
        <dbReference type="Proteomes" id="UP000006514"/>
    </source>
</evidence>
<evidence type="ECO:0000313" key="5">
    <source>
        <dbReference type="EMBL" id="EJD35951.1"/>
    </source>
</evidence>
<dbReference type="InterPro" id="IPR006913">
    <property type="entry name" value="CENP-V/GFA"/>
</dbReference>
<dbReference type="GO" id="GO:0016846">
    <property type="term" value="F:carbon-sulfur lyase activity"/>
    <property type="evidence" value="ECO:0007669"/>
    <property type="project" value="InterPro"/>
</dbReference>
<dbReference type="PANTHER" id="PTHR28620:SF1">
    <property type="entry name" value="CENP-V_GFA DOMAIN-CONTAINING PROTEIN"/>
    <property type="match status" value="1"/>
</dbReference>
<sequence>MRPTFTNDPPVFHEPGTFTPHTYTGGCHCGRVKFSCVAPPPDELVVLVCNSILVHEARPEKRGSYLKSECLRWTKGGWDDLTVYKWNTGQGNHAFCPVCGIQVGTTFRDLVTINVRCVDNLPVDIHDLKQMHFDGKNLLPLAKGDEASV</sequence>
<gene>
    <name evidence="5" type="ORF">AURDEDRAFT_130316</name>
</gene>
<evidence type="ECO:0000256" key="3">
    <source>
        <dbReference type="ARBA" id="ARBA00022833"/>
    </source>
</evidence>